<name>A0A852ZQ31_9ACTN</name>
<keyword evidence="2" id="KW-0812">Transmembrane</keyword>
<evidence type="ECO:0000313" key="6">
    <source>
        <dbReference type="Proteomes" id="UP000567795"/>
    </source>
</evidence>
<dbReference type="GO" id="GO:0008412">
    <property type="term" value="F:4-hydroxybenzoate polyprenyltransferase activity"/>
    <property type="evidence" value="ECO:0007669"/>
    <property type="project" value="UniProtKB-EC"/>
</dbReference>
<dbReference type="AlphaFoldDB" id="A0A852ZQ31"/>
<organism evidence="5 6">
    <name type="scientific">Allostreptomyces psammosilenae</name>
    <dbReference type="NCBI Taxonomy" id="1892865"/>
    <lineage>
        <taxon>Bacteria</taxon>
        <taxon>Bacillati</taxon>
        <taxon>Actinomycetota</taxon>
        <taxon>Actinomycetes</taxon>
        <taxon>Kitasatosporales</taxon>
        <taxon>Streptomycetaceae</taxon>
        <taxon>Allostreptomyces</taxon>
    </lineage>
</organism>
<evidence type="ECO:0000313" key="5">
    <source>
        <dbReference type="EMBL" id="NYI03855.1"/>
    </source>
</evidence>
<dbReference type="NCBIfam" id="NF045897">
    <property type="entry name" value="SCO3242_trans"/>
    <property type="match status" value="1"/>
</dbReference>
<keyword evidence="5" id="KW-0808">Transferase</keyword>
<dbReference type="InterPro" id="IPR044878">
    <property type="entry name" value="UbiA_sf"/>
</dbReference>
<dbReference type="Pfam" id="PF01040">
    <property type="entry name" value="UbiA"/>
    <property type="match status" value="1"/>
</dbReference>
<evidence type="ECO:0000256" key="1">
    <source>
        <dbReference type="ARBA" id="ARBA00004141"/>
    </source>
</evidence>
<reference evidence="5 6" key="1">
    <citation type="submission" date="2020-07" db="EMBL/GenBank/DDBJ databases">
        <title>Sequencing the genomes of 1000 actinobacteria strains.</title>
        <authorList>
            <person name="Klenk H.-P."/>
        </authorList>
    </citation>
    <scope>NUCLEOTIDE SEQUENCE [LARGE SCALE GENOMIC DNA]</scope>
    <source>
        <strain evidence="5 6">DSM 42178</strain>
    </source>
</reference>
<dbReference type="InterPro" id="IPR050475">
    <property type="entry name" value="Prenyltransferase_related"/>
</dbReference>
<comment type="subcellular location">
    <subcellularLocation>
        <location evidence="1">Membrane</location>
        <topology evidence="1">Multi-pass membrane protein</topology>
    </subcellularLocation>
</comment>
<evidence type="ECO:0000256" key="3">
    <source>
        <dbReference type="ARBA" id="ARBA00022989"/>
    </source>
</evidence>
<dbReference type="EC" id="2.5.1.39" evidence="5"/>
<dbReference type="InterPro" id="IPR000537">
    <property type="entry name" value="UbiA_prenyltransferase"/>
</dbReference>
<dbReference type="Gene3D" id="1.10.357.140">
    <property type="entry name" value="UbiA prenyltransferase"/>
    <property type="match status" value="1"/>
</dbReference>
<dbReference type="EMBL" id="JACBZD010000001">
    <property type="protein sequence ID" value="NYI03855.1"/>
    <property type="molecule type" value="Genomic_DNA"/>
</dbReference>
<dbReference type="Proteomes" id="UP000567795">
    <property type="component" value="Unassembled WGS sequence"/>
</dbReference>
<dbReference type="PANTHER" id="PTHR42723">
    <property type="entry name" value="CHLOROPHYLL SYNTHASE"/>
    <property type="match status" value="1"/>
</dbReference>
<evidence type="ECO:0000256" key="2">
    <source>
        <dbReference type="ARBA" id="ARBA00022692"/>
    </source>
</evidence>
<comment type="caution">
    <text evidence="5">The sequence shown here is derived from an EMBL/GenBank/DDBJ whole genome shotgun (WGS) entry which is preliminary data.</text>
</comment>
<evidence type="ECO:0000256" key="4">
    <source>
        <dbReference type="ARBA" id="ARBA00023136"/>
    </source>
</evidence>
<keyword evidence="4" id="KW-0472">Membrane</keyword>
<keyword evidence="3" id="KW-1133">Transmembrane helix</keyword>
<dbReference type="RefSeq" id="WP_179812848.1">
    <property type="nucleotide sequence ID" value="NZ_JACBZD010000001.1"/>
</dbReference>
<proteinExistence type="predicted"/>
<accession>A0A852ZQ31</accession>
<keyword evidence="6" id="KW-1185">Reference proteome</keyword>
<protein>
    <submittedName>
        <fullName evidence="5">4-hydroxybenzoate polyprenyltransferase</fullName>
        <ecNumber evidence="5">2.5.1.39</ecNumber>
    </submittedName>
</protein>
<gene>
    <name evidence="5" type="ORF">FHU37_000798</name>
</gene>
<dbReference type="PANTHER" id="PTHR42723:SF1">
    <property type="entry name" value="CHLOROPHYLL SYNTHASE, CHLOROPLASTIC"/>
    <property type="match status" value="1"/>
</dbReference>
<sequence>MTPPEAGRSRPPAPLLPAPGTLAELVRLPAVFTAPGDVLAGAAWAGHPFGRRGTAALAASSACLYLGGMALNDWADREVDAEERPERPIPSGRVRPGAAFGVAAGLTAAGLGIAWWGTRSRSATAGALAVAAAAWGYDLLAAGRRGGPAVIAATRGLNVLLGAGPRRALAAAAPAALTAAHIYGVTRLSLDEVSGSTVARVDRALTTTVLVGLAAAPAGMLARPAGAPPPAPFRLAGALLAAGYAVSAARPLRAARRVPGPAQVRAAVGGGVRALLPLQAALAAAAGSPLAALPLLGRWAARRTAARLRRAEIS</sequence>
<dbReference type="GO" id="GO:0016020">
    <property type="term" value="C:membrane"/>
    <property type="evidence" value="ECO:0007669"/>
    <property type="project" value="UniProtKB-SubCell"/>
</dbReference>